<evidence type="ECO:0000313" key="3">
    <source>
        <dbReference type="Proteomes" id="UP000059113"/>
    </source>
</evidence>
<dbReference type="STRING" id="1648404.CP97_03475"/>
<reference evidence="3" key="2">
    <citation type="submission" date="2015-04" db="EMBL/GenBank/DDBJ databases">
        <title>The complete genome sequence of Erythrobacter sp. s21-N3.</title>
        <authorList>
            <person name="Zhuang L."/>
            <person name="Liu Y."/>
            <person name="Shao Z."/>
        </authorList>
    </citation>
    <scope>NUCLEOTIDE SEQUENCE [LARGE SCALE GENOMIC DNA]</scope>
    <source>
        <strain evidence="3">s21-N3</strain>
    </source>
</reference>
<dbReference type="EMBL" id="CP011310">
    <property type="protein sequence ID" value="AKQ41301.2"/>
    <property type="molecule type" value="Genomic_DNA"/>
</dbReference>
<dbReference type="Proteomes" id="UP000059113">
    <property type="component" value="Chromosome"/>
</dbReference>
<reference evidence="2 3" key="1">
    <citation type="journal article" date="2015" name="Int. J. Syst. Evol. Microbiol.">
        <title>Erythrobacter atlanticus sp. nov., a bacterium from ocean sediment able to degrade polycyclic aromatic hydrocarbons.</title>
        <authorList>
            <person name="Zhuang L."/>
            <person name="Liu Y."/>
            <person name="Wang L."/>
            <person name="Wang W."/>
            <person name="Shao Z."/>
        </authorList>
    </citation>
    <scope>NUCLEOTIDE SEQUENCE [LARGE SCALE GENOMIC DNA]</scope>
    <source>
        <strain evidence="3">s21-N3</strain>
    </source>
</reference>
<keyword evidence="1" id="KW-0812">Transmembrane</keyword>
<protein>
    <recommendedName>
        <fullName evidence="4">DoxX family protein</fullName>
    </recommendedName>
</protein>
<organism evidence="2 3">
    <name type="scientific">Aurantiacibacter atlanticus</name>
    <dbReference type="NCBI Taxonomy" id="1648404"/>
    <lineage>
        <taxon>Bacteria</taxon>
        <taxon>Pseudomonadati</taxon>
        <taxon>Pseudomonadota</taxon>
        <taxon>Alphaproteobacteria</taxon>
        <taxon>Sphingomonadales</taxon>
        <taxon>Erythrobacteraceae</taxon>
        <taxon>Aurantiacibacter</taxon>
    </lineage>
</organism>
<feature type="transmembrane region" description="Helical" evidence="1">
    <location>
        <begin position="59"/>
        <end position="76"/>
    </location>
</feature>
<feature type="transmembrane region" description="Helical" evidence="1">
    <location>
        <begin position="25"/>
        <end position="52"/>
    </location>
</feature>
<keyword evidence="3" id="KW-1185">Reference proteome</keyword>
<evidence type="ECO:0008006" key="4">
    <source>
        <dbReference type="Google" id="ProtNLM"/>
    </source>
</evidence>
<keyword evidence="1" id="KW-1133">Transmembrane helix</keyword>
<feature type="transmembrane region" description="Helical" evidence="1">
    <location>
        <begin position="82"/>
        <end position="98"/>
    </location>
</feature>
<name>A0A0H4VEQ0_9SPHN</name>
<sequence>MLVLLALLSLAAGFAKLTHAPDEIAFYSGLGINLNWLLPFGILQAGGALICMIPRIRKAGLLMIAAGFALSSLFIFASGYPVFGIVSLLPLAVSIWLMDRTPRPLRA</sequence>
<proteinExistence type="predicted"/>
<accession>A0A0H4VEQ0</accession>
<evidence type="ECO:0000256" key="1">
    <source>
        <dbReference type="SAM" id="Phobius"/>
    </source>
</evidence>
<gene>
    <name evidence="2" type="ORF">CP97_03475</name>
</gene>
<keyword evidence="1" id="KW-0472">Membrane</keyword>
<evidence type="ECO:0000313" key="2">
    <source>
        <dbReference type="EMBL" id="AKQ41301.2"/>
    </source>
</evidence>
<dbReference type="KEGG" id="ery:CP97_03475"/>
<dbReference type="AlphaFoldDB" id="A0A0H4VEQ0"/>